<dbReference type="EMBL" id="MRTF01000003">
    <property type="protein sequence ID" value="OME93596.1"/>
    <property type="molecule type" value="Genomic_DNA"/>
</dbReference>
<keyword evidence="2" id="KW-0472">Membrane</keyword>
<dbReference type="AlphaFoldDB" id="A0A1R1B3A5"/>
<proteinExistence type="predicted"/>
<reference evidence="4 5" key="1">
    <citation type="submission" date="2016-11" db="EMBL/GenBank/DDBJ databases">
        <title>Paenibacillus species isolates.</title>
        <authorList>
            <person name="Beno S.M."/>
        </authorList>
    </citation>
    <scope>NUCLEOTIDE SEQUENCE [LARGE SCALE GENOMIC DNA]</scope>
    <source>
        <strain evidence="4 5">FSL F4-0100</strain>
    </source>
</reference>
<sequence length="467" mass="51380">MFEKEERMLKEMNRDAEISAAVVSDEALDAAVRSGMRRGRRTQRGRARMATVSAVLVTVAAALLFVVWSGNEGLVNPQKQMAAQGPYPPLTGFDFGEDITLNTANKHGMIQPVNQSVTKGDYTVTVNGILVGSQQMELFYTVQNHAENPADLKRVEIKRRGSSESLPYSIGSSGGTEIKPGPGKLFHSRSDIHMGENHPIPEELTLSFRIAPYSTNTVYESATENEQVLDINVSVDMETVQKYTSTVPLNKMLQIESQRFYLKEAVLSPAGIVLKANVPSSNTMKVTGLWDVYLEAVVNGEKIRLNSDSAFLPGAGGGDMTYFFDSNILEKPESITLKASGFQAVDPSKMKLVVDTDKKEIIRSPDGDLRFGEYTGHTLTFEYEEQTDRHMGSVSIEPEFVDGEGKKHRINEDAGGLSSSSRSSSDTEVSLITQYIHLKPGDYPQPLTFTLSSYPGVMEQAFEVPIQ</sequence>
<dbReference type="Proteomes" id="UP000187074">
    <property type="component" value="Unassembled WGS sequence"/>
</dbReference>
<evidence type="ECO:0000313" key="4">
    <source>
        <dbReference type="EMBL" id="OME93596.1"/>
    </source>
</evidence>
<dbReference type="Gene3D" id="2.60.40.1630">
    <property type="entry name" value="bacillus anthracis domain"/>
    <property type="match status" value="1"/>
</dbReference>
<evidence type="ECO:0000313" key="5">
    <source>
        <dbReference type="Proteomes" id="UP000187074"/>
    </source>
</evidence>
<keyword evidence="2" id="KW-1133">Transmembrane helix</keyword>
<feature type="region of interest" description="Disordered" evidence="1">
    <location>
        <begin position="402"/>
        <end position="425"/>
    </location>
</feature>
<dbReference type="OrthoDB" id="2666125at2"/>
<keyword evidence="2" id="KW-0812">Transmembrane</keyword>
<accession>A0A1R1B3A5</accession>
<organism evidence="4 5">
    <name type="scientific">Paenibacillus lautus</name>
    <name type="common">Bacillus lautus</name>
    <dbReference type="NCBI Taxonomy" id="1401"/>
    <lineage>
        <taxon>Bacteria</taxon>
        <taxon>Bacillati</taxon>
        <taxon>Bacillota</taxon>
        <taxon>Bacilli</taxon>
        <taxon>Bacillales</taxon>
        <taxon>Paenibacillaceae</taxon>
        <taxon>Paenibacillus</taxon>
    </lineage>
</organism>
<evidence type="ECO:0000259" key="3">
    <source>
        <dbReference type="Pfam" id="PF13786"/>
    </source>
</evidence>
<comment type="caution">
    <text evidence="4">The sequence shown here is derived from an EMBL/GenBank/DDBJ whole genome shotgun (WGS) entry which is preliminary data.</text>
</comment>
<feature type="transmembrane region" description="Helical" evidence="2">
    <location>
        <begin position="47"/>
        <end position="68"/>
    </location>
</feature>
<name>A0A1R1B3A5_PAELA</name>
<evidence type="ECO:0000256" key="1">
    <source>
        <dbReference type="SAM" id="MobiDB-lite"/>
    </source>
</evidence>
<feature type="domain" description="DUF4179" evidence="3">
    <location>
        <begin position="57"/>
        <end position="143"/>
    </location>
</feature>
<dbReference type="RefSeq" id="WP_076322270.1">
    <property type="nucleotide sequence ID" value="NZ_MRTF01000003.1"/>
</dbReference>
<dbReference type="STRING" id="1401.BK123_10080"/>
<evidence type="ECO:0000256" key="2">
    <source>
        <dbReference type="SAM" id="Phobius"/>
    </source>
</evidence>
<dbReference type="InterPro" id="IPR025436">
    <property type="entry name" value="DUF4179"/>
</dbReference>
<dbReference type="Pfam" id="PF13786">
    <property type="entry name" value="DUF4179"/>
    <property type="match status" value="1"/>
</dbReference>
<gene>
    <name evidence="4" type="ORF">BK123_10080</name>
</gene>
<protein>
    <recommendedName>
        <fullName evidence="3">DUF4179 domain-containing protein</fullName>
    </recommendedName>
</protein>